<dbReference type="Proteomes" id="UP000294567">
    <property type="component" value="Unassembled WGS sequence"/>
</dbReference>
<evidence type="ECO:0000259" key="7">
    <source>
        <dbReference type="Pfam" id="PF00590"/>
    </source>
</evidence>
<gene>
    <name evidence="9" type="ORF">EDD65_1108</name>
</gene>
<dbReference type="PROSITE" id="PS00839">
    <property type="entry name" value="SUMT_1"/>
    <property type="match status" value="1"/>
</dbReference>
<accession>A0A4R3KRF6</accession>
<dbReference type="InterPro" id="IPR014777">
    <property type="entry name" value="4pyrrole_Mease_sub1"/>
</dbReference>
<dbReference type="NCBIfam" id="NF004790">
    <property type="entry name" value="PRK06136.1"/>
    <property type="match status" value="1"/>
</dbReference>
<dbReference type="EC" id="2.1.1.107" evidence="1"/>
<evidence type="ECO:0000256" key="2">
    <source>
        <dbReference type="ARBA" id="ARBA00022603"/>
    </source>
</evidence>
<dbReference type="RefSeq" id="WP_132028517.1">
    <property type="nucleotide sequence ID" value="NZ_CP068564.1"/>
</dbReference>
<dbReference type="SUPFAM" id="SSF53790">
    <property type="entry name" value="Tetrapyrrole methylase"/>
    <property type="match status" value="1"/>
</dbReference>
<dbReference type="Gene3D" id="3.40.1010.10">
    <property type="entry name" value="Cobalt-precorrin-4 Transmethylase, Domain 1"/>
    <property type="match status" value="1"/>
</dbReference>
<sequence length="500" mass="56471">MKGKVYLVGAGPGDDSLITLKGLKCIKKADVIIYDRLINNNLLKESKKNCKFIYVGKKSKKHIKTQDEINEIIYREALEGKIVVRLKGGDPYVFGRGGEEGEYLAKRNIPFEIVPGVTSAIGGLAYAGIPITHRNYASSFHVITGHLKDENDKLNWEVLASLDGTIVFLMGISNLENISKNLIENGKDKNTPVAIVSWATMPYQKVVEGNLSNIYEKAMKYNIVPPSIIVIGNVVKLRKNLNFFERKILFGETIIVTRAREQKKEFVDKLREFGATTYEFPTIKIDEITPNIELENAIENIEQYTYLLLTSVNGVNIFFKKLFSLGYDSRKLGGLKIGVIGSKTAKAMERYGIKPDFIPKEYVSEFLTKYLKNVLTTKDKVLLPRAKNSRSYLVEELSKICDVDEIKIYNTVKGTDKAEELVDFLKDKKEFYLTFTSPSTFNNFVEILGDNSQNILKRGKILSIGPVTSKVIREGGHEVYGEARKHTIEGIIDLLIKERR</sequence>
<evidence type="ECO:0000313" key="10">
    <source>
        <dbReference type="Proteomes" id="UP000294567"/>
    </source>
</evidence>
<evidence type="ECO:0000256" key="6">
    <source>
        <dbReference type="RuleBase" id="RU003960"/>
    </source>
</evidence>
<dbReference type="PROSITE" id="PS00840">
    <property type="entry name" value="SUMT_2"/>
    <property type="match status" value="1"/>
</dbReference>
<keyword evidence="5" id="KW-0627">Porphyrin biosynthesis</keyword>
<evidence type="ECO:0000259" key="8">
    <source>
        <dbReference type="Pfam" id="PF02602"/>
    </source>
</evidence>
<dbReference type="GO" id="GO:0019354">
    <property type="term" value="P:siroheme biosynthetic process"/>
    <property type="evidence" value="ECO:0007669"/>
    <property type="project" value="InterPro"/>
</dbReference>
<keyword evidence="10" id="KW-1185">Reference proteome</keyword>
<dbReference type="OrthoDB" id="9815856at2"/>
<feature type="domain" description="Tetrapyrrole methylase" evidence="7">
    <location>
        <begin position="4"/>
        <end position="214"/>
    </location>
</feature>
<comment type="similarity">
    <text evidence="6">Belongs to the precorrin methyltransferase family.</text>
</comment>
<proteinExistence type="inferred from homology"/>
<dbReference type="AlphaFoldDB" id="A0A4R3KRF6"/>
<dbReference type="Gene3D" id="3.40.50.10090">
    <property type="match status" value="2"/>
</dbReference>
<dbReference type="GO" id="GO:0004851">
    <property type="term" value="F:uroporphyrin-III C-methyltransferase activity"/>
    <property type="evidence" value="ECO:0007669"/>
    <property type="project" value="UniProtKB-EC"/>
</dbReference>
<dbReference type="InterPro" id="IPR003754">
    <property type="entry name" value="4pyrrol_synth_uPrphyn_synth"/>
</dbReference>
<evidence type="ECO:0000256" key="5">
    <source>
        <dbReference type="ARBA" id="ARBA00023244"/>
    </source>
</evidence>
<dbReference type="GO" id="GO:0004852">
    <property type="term" value="F:uroporphyrinogen-III synthase activity"/>
    <property type="evidence" value="ECO:0007669"/>
    <property type="project" value="InterPro"/>
</dbReference>
<dbReference type="CDD" id="cd11642">
    <property type="entry name" value="SUMT"/>
    <property type="match status" value="1"/>
</dbReference>
<dbReference type="Pfam" id="PF02602">
    <property type="entry name" value="HEM4"/>
    <property type="match status" value="1"/>
</dbReference>
<dbReference type="InterPro" id="IPR036108">
    <property type="entry name" value="4pyrrol_syn_uPrphyn_synt_sf"/>
</dbReference>
<keyword evidence="4" id="KW-0949">S-adenosyl-L-methionine</keyword>
<dbReference type="Pfam" id="PF00590">
    <property type="entry name" value="TP_methylase"/>
    <property type="match status" value="1"/>
</dbReference>
<keyword evidence="3 6" id="KW-0808">Transferase</keyword>
<dbReference type="CDD" id="cd06578">
    <property type="entry name" value="HemD"/>
    <property type="match status" value="1"/>
</dbReference>
<keyword evidence="2 6" id="KW-0489">Methyltransferase</keyword>
<evidence type="ECO:0000313" key="9">
    <source>
        <dbReference type="EMBL" id="TCS87574.1"/>
    </source>
</evidence>
<dbReference type="InterPro" id="IPR035996">
    <property type="entry name" value="4pyrrol_Methylase_sf"/>
</dbReference>
<feature type="domain" description="Tetrapyrrole biosynthesis uroporphyrinogen III synthase" evidence="8">
    <location>
        <begin position="265"/>
        <end position="492"/>
    </location>
</feature>
<dbReference type="InterPro" id="IPR000878">
    <property type="entry name" value="4pyrrol_Mease"/>
</dbReference>
<evidence type="ECO:0000256" key="4">
    <source>
        <dbReference type="ARBA" id="ARBA00022691"/>
    </source>
</evidence>
<dbReference type="SUPFAM" id="SSF69618">
    <property type="entry name" value="HemD-like"/>
    <property type="match status" value="1"/>
</dbReference>
<dbReference type="GO" id="GO:0032259">
    <property type="term" value="P:methylation"/>
    <property type="evidence" value="ECO:0007669"/>
    <property type="project" value="UniProtKB-KW"/>
</dbReference>
<evidence type="ECO:0000256" key="1">
    <source>
        <dbReference type="ARBA" id="ARBA00012162"/>
    </source>
</evidence>
<dbReference type="InterPro" id="IPR006366">
    <property type="entry name" value="CobA/CysG_C"/>
</dbReference>
<dbReference type="InterPro" id="IPR003043">
    <property type="entry name" value="Uropor_MeTrfase_CS"/>
</dbReference>
<comment type="caution">
    <text evidence="9">The sequence shown here is derived from an EMBL/GenBank/DDBJ whole genome shotgun (WGS) entry which is preliminary data.</text>
</comment>
<evidence type="ECO:0000256" key="3">
    <source>
        <dbReference type="ARBA" id="ARBA00022679"/>
    </source>
</evidence>
<dbReference type="PANTHER" id="PTHR45790">
    <property type="entry name" value="SIROHEME SYNTHASE-RELATED"/>
    <property type="match status" value="1"/>
</dbReference>
<dbReference type="Gene3D" id="3.30.950.10">
    <property type="entry name" value="Methyltransferase, Cobalt-precorrin-4 Transmethylase, Domain 2"/>
    <property type="match status" value="1"/>
</dbReference>
<dbReference type="NCBIfam" id="TIGR01469">
    <property type="entry name" value="cobA_cysG_Cterm"/>
    <property type="match status" value="1"/>
</dbReference>
<dbReference type="FunFam" id="3.40.1010.10:FF:000001">
    <property type="entry name" value="Siroheme synthase"/>
    <property type="match status" value="1"/>
</dbReference>
<reference evidence="9 10" key="1">
    <citation type="submission" date="2019-03" db="EMBL/GenBank/DDBJ databases">
        <title>Genomic Encyclopedia of Type Strains, Phase IV (KMG-IV): sequencing the most valuable type-strain genomes for metagenomic binning, comparative biology and taxonomic classification.</title>
        <authorList>
            <person name="Goeker M."/>
        </authorList>
    </citation>
    <scope>NUCLEOTIDE SEQUENCE [LARGE SCALE GENOMIC DNA]</scope>
    <source>
        <strain evidence="9 10">DSM 26752</strain>
    </source>
</reference>
<organism evidence="9 10">
    <name type="scientific">Keratinibaculum paraultunense</name>
    <dbReference type="NCBI Taxonomy" id="1278232"/>
    <lineage>
        <taxon>Bacteria</taxon>
        <taxon>Bacillati</taxon>
        <taxon>Bacillota</taxon>
        <taxon>Tissierellia</taxon>
        <taxon>Tissierellales</taxon>
        <taxon>Tepidimicrobiaceae</taxon>
        <taxon>Keratinibaculum</taxon>
    </lineage>
</organism>
<dbReference type="FunFam" id="3.30.950.10:FF:000001">
    <property type="entry name" value="Siroheme synthase"/>
    <property type="match status" value="1"/>
</dbReference>
<name>A0A4R3KRF6_9FIRM</name>
<dbReference type="PANTHER" id="PTHR45790:SF3">
    <property type="entry name" value="S-ADENOSYL-L-METHIONINE-DEPENDENT UROPORPHYRINOGEN III METHYLTRANSFERASE, CHLOROPLASTIC"/>
    <property type="match status" value="1"/>
</dbReference>
<dbReference type="EMBL" id="SMAE01000010">
    <property type="protein sequence ID" value="TCS87574.1"/>
    <property type="molecule type" value="Genomic_DNA"/>
</dbReference>
<protein>
    <recommendedName>
        <fullName evidence="1">uroporphyrinogen-III C-methyltransferase</fullName>
        <ecNumber evidence="1">2.1.1.107</ecNumber>
    </recommendedName>
</protein>
<dbReference type="InterPro" id="IPR050161">
    <property type="entry name" value="Siro_Cobalamin_biosynth"/>
</dbReference>
<dbReference type="InterPro" id="IPR014776">
    <property type="entry name" value="4pyrrole_Mease_sub2"/>
</dbReference>